<organism evidence="1 2">
    <name type="scientific">Dendrolimus kikuchii</name>
    <dbReference type="NCBI Taxonomy" id="765133"/>
    <lineage>
        <taxon>Eukaryota</taxon>
        <taxon>Metazoa</taxon>
        <taxon>Ecdysozoa</taxon>
        <taxon>Arthropoda</taxon>
        <taxon>Hexapoda</taxon>
        <taxon>Insecta</taxon>
        <taxon>Pterygota</taxon>
        <taxon>Neoptera</taxon>
        <taxon>Endopterygota</taxon>
        <taxon>Lepidoptera</taxon>
        <taxon>Glossata</taxon>
        <taxon>Ditrysia</taxon>
        <taxon>Bombycoidea</taxon>
        <taxon>Lasiocampidae</taxon>
        <taxon>Dendrolimus</taxon>
    </lineage>
</organism>
<name>A0ACC1DF23_9NEOP</name>
<keyword evidence="2" id="KW-1185">Reference proteome</keyword>
<evidence type="ECO:0000313" key="1">
    <source>
        <dbReference type="EMBL" id="KAJ0182549.1"/>
    </source>
</evidence>
<accession>A0ACC1DF23</accession>
<reference evidence="1 2" key="1">
    <citation type="journal article" date="2021" name="Front. Genet.">
        <title>Chromosome-Level Genome Assembly Reveals Significant Gene Expansion in the Toll and IMD Signaling Pathways of Dendrolimus kikuchii.</title>
        <authorList>
            <person name="Zhou J."/>
            <person name="Wu P."/>
            <person name="Xiong Z."/>
            <person name="Liu N."/>
            <person name="Zhao N."/>
            <person name="Ji M."/>
            <person name="Qiu Y."/>
            <person name="Yang B."/>
        </authorList>
    </citation>
    <scope>NUCLEOTIDE SEQUENCE [LARGE SCALE GENOMIC DNA]</scope>
    <source>
        <strain evidence="1">Ann1</strain>
    </source>
</reference>
<dbReference type="Proteomes" id="UP000824533">
    <property type="component" value="Linkage Group LG03"/>
</dbReference>
<protein>
    <submittedName>
        <fullName evidence="1">Uncharacterized protein</fullName>
    </submittedName>
</protein>
<gene>
    <name evidence="1" type="ORF">K1T71_001918</name>
</gene>
<evidence type="ECO:0000313" key="2">
    <source>
        <dbReference type="Proteomes" id="UP000824533"/>
    </source>
</evidence>
<sequence>MSGVQKHIKDIQPNAEYVHCATHNLNLVINDAVSSCVEIQIFFATLQDLYNFFGNSIKRWYLLSKFTGESDTTLKKLNPTRWSSRVNTISAIKLRYFDIIKALSEIVLKSPNKDERSEAESIKTKMLNFEFVLLCEFMHSVLNDINYASKTLQKCDINLGEASKVLAETKAKLQIYRNDFELFKCKASETARKYGIDTHFYEKRQRKVKKHFDELAADHRFPNREKIFKIEIFNNVLDTIISQLDTRFIGMSAVSYIFDFLTPTFLLHVDEATLLQKCDEFQRKYSDIIGPTFSLQFINIYHLVLPQLTQAWTVHQLCKEIMSKYGVLECDLTEVFTTVLLFFTIPVTSAAAERSFSKLKIIKNYLRNNMGQTRLRHLSLIAIENKTASSLDLNEVIDTFAKTKAKKKL</sequence>
<proteinExistence type="predicted"/>
<comment type="caution">
    <text evidence="1">The sequence shown here is derived from an EMBL/GenBank/DDBJ whole genome shotgun (WGS) entry which is preliminary data.</text>
</comment>
<dbReference type="EMBL" id="CM034389">
    <property type="protein sequence ID" value="KAJ0182549.1"/>
    <property type="molecule type" value="Genomic_DNA"/>
</dbReference>